<reference evidence="1 2" key="1">
    <citation type="journal article" date="2018" name="Nat. Ecol. Evol.">
        <title>Shark genomes provide insights into elasmobranch evolution and the origin of vertebrates.</title>
        <authorList>
            <person name="Hara Y"/>
            <person name="Yamaguchi K"/>
            <person name="Onimaru K"/>
            <person name="Kadota M"/>
            <person name="Koyanagi M"/>
            <person name="Keeley SD"/>
            <person name="Tatsumi K"/>
            <person name="Tanaka K"/>
            <person name="Motone F"/>
            <person name="Kageyama Y"/>
            <person name="Nozu R"/>
            <person name="Adachi N"/>
            <person name="Nishimura O"/>
            <person name="Nakagawa R"/>
            <person name="Tanegashima C"/>
            <person name="Kiyatake I"/>
            <person name="Matsumoto R"/>
            <person name="Murakumo K"/>
            <person name="Nishida K"/>
            <person name="Terakita A"/>
            <person name="Kuratani S"/>
            <person name="Sato K"/>
            <person name="Hyodo S Kuraku.S."/>
        </authorList>
    </citation>
    <scope>NUCLEOTIDE SEQUENCE [LARGE SCALE GENOMIC DNA]</scope>
</reference>
<organism evidence="1 2">
    <name type="scientific">Chiloscyllium punctatum</name>
    <name type="common">Brownbanded bambooshark</name>
    <name type="synonym">Hemiscyllium punctatum</name>
    <dbReference type="NCBI Taxonomy" id="137246"/>
    <lineage>
        <taxon>Eukaryota</taxon>
        <taxon>Metazoa</taxon>
        <taxon>Chordata</taxon>
        <taxon>Craniata</taxon>
        <taxon>Vertebrata</taxon>
        <taxon>Chondrichthyes</taxon>
        <taxon>Elasmobranchii</taxon>
        <taxon>Galeomorphii</taxon>
        <taxon>Galeoidea</taxon>
        <taxon>Orectolobiformes</taxon>
        <taxon>Hemiscylliidae</taxon>
        <taxon>Chiloscyllium</taxon>
    </lineage>
</organism>
<sequence length="89" mass="10012">MDRVAGKDGQLHLIWKGQSFHNNAAEDGSKMALPLDYPCQHRNHAMAFSQMNSEYVKATIGMGMTSNLITWFWLMKLTVIAWQTIAAAL</sequence>
<keyword evidence="2" id="KW-1185">Reference proteome</keyword>
<dbReference type="EMBL" id="BEZZ01000788">
    <property type="protein sequence ID" value="GCC36124.1"/>
    <property type="molecule type" value="Genomic_DNA"/>
</dbReference>
<name>A0A401T0G4_CHIPU</name>
<proteinExistence type="predicted"/>
<accession>A0A401T0G4</accession>
<comment type="caution">
    <text evidence="1">The sequence shown here is derived from an EMBL/GenBank/DDBJ whole genome shotgun (WGS) entry which is preliminary data.</text>
</comment>
<evidence type="ECO:0000313" key="1">
    <source>
        <dbReference type="EMBL" id="GCC36124.1"/>
    </source>
</evidence>
<dbReference type="AlphaFoldDB" id="A0A401T0G4"/>
<dbReference type="Proteomes" id="UP000287033">
    <property type="component" value="Unassembled WGS sequence"/>
</dbReference>
<gene>
    <name evidence="1" type="ORF">chiPu_0014616</name>
</gene>
<evidence type="ECO:0000313" key="2">
    <source>
        <dbReference type="Proteomes" id="UP000287033"/>
    </source>
</evidence>
<protein>
    <submittedName>
        <fullName evidence="1">Uncharacterized protein</fullName>
    </submittedName>
</protein>